<dbReference type="GO" id="GO:0030897">
    <property type="term" value="C:HOPS complex"/>
    <property type="evidence" value="ECO:0007669"/>
    <property type="project" value="TreeGrafter"/>
</dbReference>
<evidence type="ECO:0000256" key="2">
    <source>
        <dbReference type="ARBA" id="ARBA00022448"/>
    </source>
</evidence>
<dbReference type="SUPFAM" id="SSF50978">
    <property type="entry name" value="WD40 repeat-like"/>
    <property type="match status" value="1"/>
</dbReference>
<dbReference type="Pfam" id="PF23413">
    <property type="entry name" value="zf_RING_Vps8_fungal"/>
    <property type="match status" value="1"/>
</dbReference>
<reference evidence="8 9" key="1">
    <citation type="journal article" date="2007" name="Proc. Natl. Acad. Sci. U.S.A.">
        <title>Genome sequencing and comparative analysis of Saccharomyces cerevisiae strain YJM789.</title>
        <authorList>
            <person name="Wei W."/>
            <person name="McCusker J.H."/>
            <person name="Hyman R.W."/>
            <person name="Jones T."/>
            <person name="Ning Y."/>
            <person name="Cao Z."/>
            <person name="Gu Z."/>
            <person name="Bruno D."/>
            <person name="Miranda M."/>
            <person name="Nguyen M."/>
            <person name="Wilhelmy J."/>
            <person name="Komp C."/>
            <person name="Tamse R."/>
            <person name="Wang X."/>
            <person name="Jia P."/>
            <person name="Luedi P."/>
            <person name="Oefner P.J."/>
            <person name="David L."/>
            <person name="Dietrich F.S."/>
            <person name="Li Y."/>
            <person name="Davis R.W."/>
            <person name="Steinmetz L.M."/>
        </authorList>
    </citation>
    <scope>NUCLEOTIDE SEQUENCE [LARGE SCALE GENOMIC DNA]</scope>
    <source>
        <strain evidence="8 9">YJM789</strain>
    </source>
</reference>
<evidence type="ECO:0000256" key="6">
    <source>
        <dbReference type="SAM" id="MobiDB-lite"/>
    </source>
</evidence>
<dbReference type="PROSITE" id="PS50089">
    <property type="entry name" value="ZF_RING_2"/>
    <property type="match status" value="1"/>
</dbReference>
<feature type="region of interest" description="Disordered" evidence="6">
    <location>
        <begin position="39"/>
        <end position="59"/>
    </location>
</feature>
<feature type="domain" description="RING-type" evidence="7">
    <location>
        <begin position="1198"/>
        <end position="1266"/>
    </location>
</feature>
<feature type="repeat" description="CHCR" evidence="5">
    <location>
        <begin position="915"/>
        <end position="1092"/>
    </location>
</feature>
<organism evidence="8 9">
    <name type="scientific">Saccharomyces cerevisiae (strain YJM789)</name>
    <name type="common">Baker's yeast</name>
    <dbReference type="NCBI Taxonomy" id="307796"/>
    <lineage>
        <taxon>Eukaryota</taxon>
        <taxon>Fungi</taxon>
        <taxon>Dikarya</taxon>
        <taxon>Ascomycota</taxon>
        <taxon>Saccharomycotina</taxon>
        <taxon>Saccharomycetes</taxon>
        <taxon>Saccharomycetales</taxon>
        <taxon>Saccharomycetaceae</taxon>
        <taxon>Saccharomyces</taxon>
    </lineage>
</organism>
<dbReference type="Pfam" id="PF25066">
    <property type="entry name" value="TPR_VPS8_2"/>
    <property type="match status" value="1"/>
</dbReference>
<dbReference type="GO" id="GO:0098588">
    <property type="term" value="C:bounding membrane of organelle"/>
    <property type="evidence" value="ECO:0007669"/>
    <property type="project" value="UniProtKB-ARBA"/>
</dbReference>
<dbReference type="AlphaFoldDB" id="A7A0G5"/>
<evidence type="ECO:0000256" key="4">
    <source>
        <dbReference type="PROSITE-ProRule" id="PRU00175"/>
    </source>
</evidence>
<name>A7A0G5_YEAS7</name>
<keyword evidence="3" id="KW-0653">Protein transport</keyword>
<dbReference type="CDD" id="cd16484">
    <property type="entry name" value="RING-H2_Vps"/>
    <property type="match status" value="1"/>
</dbReference>
<evidence type="ECO:0000313" key="9">
    <source>
        <dbReference type="Proteomes" id="UP000007060"/>
    </source>
</evidence>
<dbReference type="GO" id="GO:0034058">
    <property type="term" value="P:endosomal vesicle fusion"/>
    <property type="evidence" value="ECO:0007669"/>
    <property type="project" value="TreeGrafter"/>
</dbReference>
<dbReference type="Pfam" id="PF23410">
    <property type="entry name" value="Beta-prop_VPS8"/>
    <property type="match status" value="1"/>
</dbReference>
<dbReference type="Gene3D" id="3.30.40.10">
    <property type="entry name" value="Zinc/RING finger domain, C3HC4 (zinc finger)"/>
    <property type="match status" value="1"/>
</dbReference>
<keyword evidence="4" id="KW-0862">Zinc</keyword>
<gene>
    <name evidence="8" type="primary">VPS8</name>
    <name evidence="8" type="ORF">SCY_0076</name>
</gene>
<dbReference type="InterPro" id="IPR015943">
    <property type="entry name" value="WD40/YVTN_repeat-like_dom_sf"/>
</dbReference>
<evidence type="ECO:0000256" key="1">
    <source>
        <dbReference type="ARBA" id="ARBA00009422"/>
    </source>
</evidence>
<evidence type="ECO:0000259" key="7">
    <source>
        <dbReference type="PROSITE" id="PS50089"/>
    </source>
</evidence>
<dbReference type="Pfam" id="PF12816">
    <property type="entry name" value="TPR_Vps8"/>
    <property type="match status" value="1"/>
</dbReference>
<dbReference type="PANTHER" id="PTHR12616:SF8">
    <property type="entry name" value="VACUOLAR PROTEIN SORTING-ASSOCIATED PROTEIN 8 HOMOLOG"/>
    <property type="match status" value="1"/>
</dbReference>
<protein>
    <submittedName>
        <fullName evidence="8">Vacuolar sorting protein</fullName>
    </submittedName>
</protein>
<feature type="repeat" description="CHCR" evidence="5">
    <location>
        <begin position="507"/>
        <end position="665"/>
    </location>
</feature>
<dbReference type="EMBL" id="AAFW02000160">
    <property type="protein sequence ID" value="EDN59760.1"/>
    <property type="molecule type" value="Genomic_DNA"/>
</dbReference>
<accession>A7A0G5</accession>
<dbReference type="GO" id="GO:0006623">
    <property type="term" value="P:protein targeting to vacuole"/>
    <property type="evidence" value="ECO:0007669"/>
    <property type="project" value="InterPro"/>
</dbReference>
<comment type="similarity">
    <text evidence="1">Belongs to the VPS8 family.</text>
</comment>
<dbReference type="HOGENOM" id="CLU_000917_0_1_1"/>
<dbReference type="InterPro" id="IPR001841">
    <property type="entry name" value="Znf_RING"/>
</dbReference>
<dbReference type="GO" id="GO:0005770">
    <property type="term" value="C:late endosome"/>
    <property type="evidence" value="ECO:0007669"/>
    <property type="project" value="TreeGrafter"/>
</dbReference>
<sequence length="1274" mass="144968">MEQNGLDHDSRSSIDTTINDTQKTFLEFRSYTQLSEKLESSSSYTAPPPNEDGPKGVASAVSQGSESVVSWTTLTHVYSILGAYGGPTCLYPTATYFLMGTSKGCVLIFNYNEHLQTILVPTLSEDPSIHSIRSPVKSIVICSDGTHVAASYETGNICIWNLNVGYRVKPTSEPTNGMTPTPALPAVLHIDDHVNKEITGLDFFGARHTALIVSDRTGKVSLYNGYRRGFWQLVYNSKKILDVNSSKEKLIRSKLSPLISREKISTNLLSVLTTTHFALILLSPHVSLMFQETVEPSVQNSLVVNSSISWTQNCSRVAYSVNNKISVISISSSDFNVQSASHSPEFAESILSIQWIDQLLLGVLTISHQFLVLDPQHDFKILLRLDFLIHDLMIPPNKYFVISRRSFYLLTNYSFKIGKFVSWSDITLRHILKGDYLGALEFIESLLQPYCPLANLLKLDNNTEERTKQLMEPFYNLSLAALRFLIKKDNADYNRVYQLLMVVVRVLQQSSKKLDSIPSLDVFLEQGLEFFELKDNAVYFEVVANIVAQGSVTSISPVLFRSIIDYYAKEENLKVIEDLIIMLNPTTLDVDLAVKLCQKYNLFDLLIYIWNKIFDDYQTPVVDLIYRISNQSEKCVIFNGPQAPPETTIFDYVTYILTGRQYPQNLSISPSDKCSKIQRELSAFIFSGFSIKWPSNSNHKLYICENPEEEPAFPYFHLLLKSNPSRFLAMLNEVFEASLFNDDNDMVASVGEAELVSRQYVIDLLLDAMKDTGNSDNIRVLVAIFIATSISKYPQFIKVSNQALDCVVNTICSSRVQGIYEISQIALESLLPYYHSRTTENFILELKEKNFNKVLFHIYKSENKYASALSLILETKDIEKEYNTDIVSITDYILKKCPPGSLECGKVTEVIETNFDLLLSRIGIEKCVTIFSDFDYNLHQEILEIKNEETQQKYLDKLFSTPNINNKVDKRLRNLHIELNCKYKSKREMILWLNGTVLSNAESLQILDLLNQDSNFEAAAIIHERLESFNLAVRDLLSFIEQCLNEGKTNISTLLESLRRAFDDCNSAGTEKKSCWILLITFLITLYGKYPSHDERKDLCNKLLQEAFLGLVRSKSSSQKDSGGEFWEIMSSVLEHQDVILMKVQDLKQLLLNVFNTYKLERSLSELIQKIIEDSSQDLVQQYRKFLSEGWSIHTDDCEICGKKIWGAGLDPLLFLAWENVQRHQDMISVDLKTPLVIFKCHHGFHQTCLENLAQKPDEYSCLICQTESNPKIV</sequence>
<proteinExistence type="inferred from homology"/>
<keyword evidence="2" id="KW-0813">Transport</keyword>
<dbReference type="InterPro" id="IPR036322">
    <property type="entry name" value="WD40_repeat_dom_sf"/>
</dbReference>
<evidence type="ECO:0000313" key="8">
    <source>
        <dbReference type="EMBL" id="EDN59760.1"/>
    </source>
</evidence>
<keyword evidence="4" id="KW-0479">Metal-binding</keyword>
<dbReference type="SUPFAM" id="SSF57850">
    <property type="entry name" value="RING/U-box"/>
    <property type="match status" value="1"/>
</dbReference>
<dbReference type="GO" id="GO:0008270">
    <property type="term" value="F:zinc ion binding"/>
    <property type="evidence" value="ECO:0007669"/>
    <property type="project" value="UniProtKB-KW"/>
</dbReference>
<dbReference type="FunFam" id="2.130.10.10:FF:001333">
    <property type="entry name" value="Vacuolar sorting protein"/>
    <property type="match status" value="1"/>
</dbReference>
<dbReference type="InterPro" id="IPR025941">
    <property type="entry name" value="Vps8_central_dom"/>
</dbReference>
<dbReference type="InterPro" id="IPR000547">
    <property type="entry name" value="Clathrin_H-chain/VPS_repeat"/>
</dbReference>
<dbReference type="OrthoDB" id="289913at2759"/>
<dbReference type="InterPro" id="IPR059070">
    <property type="entry name" value="TPR_VPS8_2"/>
</dbReference>
<evidence type="ECO:0000256" key="3">
    <source>
        <dbReference type="ARBA" id="ARBA00022927"/>
    </source>
</evidence>
<dbReference type="Gene3D" id="2.130.10.10">
    <property type="entry name" value="YVTN repeat-like/Quinoprotein amine dehydrogenase"/>
    <property type="match status" value="1"/>
</dbReference>
<dbReference type="Proteomes" id="UP000007060">
    <property type="component" value="Unassembled WGS sequence"/>
</dbReference>
<keyword evidence="4" id="KW-0863">Zinc-finger</keyword>
<comment type="caution">
    <text evidence="8">The sequence shown here is derived from an EMBL/GenBank/DDBJ whole genome shotgun (WGS) entry which is preliminary data.</text>
</comment>
<dbReference type="InterPro" id="IPR045111">
    <property type="entry name" value="Vps41/Vps8"/>
</dbReference>
<dbReference type="PROSITE" id="PS50236">
    <property type="entry name" value="CHCR"/>
    <property type="match status" value="2"/>
</dbReference>
<evidence type="ECO:0000256" key="5">
    <source>
        <dbReference type="PROSITE-ProRule" id="PRU01006"/>
    </source>
</evidence>
<dbReference type="PANTHER" id="PTHR12616">
    <property type="entry name" value="VACUOLAR PROTEIN SORTING VPS41"/>
    <property type="match status" value="1"/>
</dbReference>
<dbReference type="InterPro" id="IPR013083">
    <property type="entry name" value="Znf_RING/FYVE/PHD"/>
</dbReference>